<gene>
    <name evidence="2" type="ORF">THAOC_13072</name>
</gene>
<organism evidence="2 3">
    <name type="scientific">Thalassiosira oceanica</name>
    <name type="common">Marine diatom</name>
    <dbReference type="NCBI Taxonomy" id="159749"/>
    <lineage>
        <taxon>Eukaryota</taxon>
        <taxon>Sar</taxon>
        <taxon>Stramenopiles</taxon>
        <taxon>Ochrophyta</taxon>
        <taxon>Bacillariophyta</taxon>
        <taxon>Coscinodiscophyceae</taxon>
        <taxon>Thalassiosirophycidae</taxon>
        <taxon>Thalassiosirales</taxon>
        <taxon>Thalassiosiraceae</taxon>
        <taxon>Thalassiosira</taxon>
    </lineage>
</organism>
<feature type="compositionally biased region" description="Acidic residues" evidence="1">
    <location>
        <begin position="53"/>
        <end position="64"/>
    </location>
</feature>
<comment type="caution">
    <text evidence="2">The sequence shown here is derived from an EMBL/GenBank/DDBJ whole genome shotgun (WGS) entry which is preliminary data.</text>
</comment>
<protein>
    <submittedName>
        <fullName evidence="2">Uncharacterized protein</fullName>
    </submittedName>
</protein>
<sequence length="121" mass="13696">MNSCAYTWDNPMGKKKLRVTVIPKSESRERMLEEAVNEREEAASTVVSVATNDCDESTTSDDAADGIHPLLQTTNDPAEAQEKIRALNKTTPYRTRRRRALHSRNARDEVHELLATRLDTK</sequence>
<dbReference type="OrthoDB" id="428159at2759"/>
<evidence type="ECO:0000313" key="3">
    <source>
        <dbReference type="Proteomes" id="UP000266841"/>
    </source>
</evidence>
<evidence type="ECO:0000256" key="1">
    <source>
        <dbReference type="SAM" id="MobiDB-lite"/>
    </source>
</evidence>
<dbReference type="EMBL" id="AGNL01015316">
    <property type="protein sequence ID" value="EJK66027.1"/>
    <property type="molecule type" value="Genomic_DNA"/>
</dbReference>
<dbReference type="AlphaFoldDB" id="K0T6G0"/>
<accession>K0T6G0</accession>
<proteinExistence type="predicted"/>
<dbReference type="Proteomes" id="UP000266841">
    <property type="component" value="Unassembled WGS sequence"/>
</dbReference>
<feature type="region of interest" description="Disordered" evidence="1">
    <location>
        <begin position="53"/>
        <end position="77"/>
    </location>
</feature>
<evidence type="ECO:0000313" key="2">
    <source>
        <dbReference type="EMBL" id="EJK66027.1"/>
    </source>
</evidence>
<name>K0T6G0_THAOC</name>
<keyword evidence="3" id="KW-1185">Reference proteome</keyword>
<reference evidence="2 3" key="1">
    <citation type="journal article" date="2012" name="Genome Biol.">
        <title>Genome and low-iron response of an oceanic diatom adapted to chronic iron limitation.</title>
        <authorList>
            <person name="Lommer M."/>
            <person name="Specht M."/>
            <person name="Roy A.S."/>
            <person name="Kraemer L."/>
            <person name="Andreson R."/>
            <person name="Gutowska M.A."/>
            <person name="Wolf J."/>
            <person name="Bergner S.V."/>
            <person name="Schilhabel M.B."/>
            <person name="Klostermeier U.C."/>
            <person name="Beiko R.G."/>
            <person name="Rosenstiel P."/>
            <person name="Hippler M."/>
            <person name="Laroche J."/>
        </authorList>
    </citation>
    <scope>NUCLEOTIDE SEQUENCE [LARGE SCALE GENOMIC DNA]</scope>
    <source>
        <strain evidence="2 3">CCMP1005</strain>
    </source>
</reference>